<accession>A0A5E7NXA8</accession>
<dbReference type="Proteomes" id="UP000375525">
    <property type="component" value="Unassembled WGS sequence"/>
</dbReference>
<sequence>MEGFVMEGEQERKTMERVNAWLSDSHLTR</sequence>
<protein>
    <submittedName>
        <fullName evidence="1">Uncharacterized protein</fullName>
    </submittedName>
</protein>
<reference evidence="1 2" key="1">
    <citation type="submission" date="2019-09" db="EMBL/GenBank/DDBJ databases">
        <authorList>
            <person name="Chandra G."/>
            <person name="Truman W A."/>
        </authorList>
    </citation>
    <scope>NUCLEOTIDE SEQUENCE [LARGE SCALE GENOMIC DNA]</scope>
    <source>
        <strain evidence="1">PS880</strain>
    </source>
</reference>
<gene>
    <name evidence="1" type="ORF">PS880_04844</name>
</gene>
<evidence type="ECO:0000313" key="1">
    <source>
        <dbReference type="EMBL" id="VVP40987.1"/>
    </source>
</evidence>
<name>A0A5E7NXA8_PSEFL</name>
<proteinExistence type="predicted"/>
<evidence type="ECO:0000313" key="2">
    <source>
        <dbReference type="Proteomes" id="UP000375525"/>
    </source>
</evidence>
<organism evidence="1 2">
    <name type="scientific">Pseudomonas fluorescens</name>
    <dbReference type="NCBI Taxonomy" id="294"/>
    <lineage>
        <taxon>Bacteria</taxon>
        <taxon>Pseudomonadati</taxon>
        <taxon>Pseudomonadota</taxon>
        <taxon>Gammaproteobacteria</taxon>
        <taxon>Pseudomonadales</taxon>
        <taxon>Pseudomonadaceae</taxon>
        <taxon>Pseudomonas</taxon>
    </lineage>
</organism>
<dbReference type="AlphaFoldDB" id="A0A5E7NXA8"/>
<dbReference type="EMBL" id="CABVIH010000027">
    <property type="protein sequence ID" value="VVP40987.1"/>
    <property type="molecule type" value="Genomic_DNA"/>
</dbReference>